<gene>
    <name evidence="7 9" type="primary">recR</name>
    <name evidence="9" type="ORF">ED312_05225</name>
</gene>
<protein>
    <recommendedName>
        <fullName evidence="7">Recombination protein RecR</fullName>
    </recommendedName>
</protein>
<dbReference type="Pfam" id="PF21175">
    <property type="entry name" value="RecR_C"/>
    <property type="match status" value="1"/>
</dbReference>
<reference evidence="9 10" key="1">
    <citation type="submission" date="2018-10" db="EMBL/GenBank/DDBJ databases">
        <title>Sinomicrobium pectinilyticum sp. nov., a pectinase-producing bacterium isolated from alkaline and saline soil, and emended description of the genus Sinomicrobium.</title>
        <authorList>
            <person name="Cheng B."/>
            <person name="Li C."/>
            <person name="Lai Q."/>
            <person name="Du M."/>
            <person name="Shao Z."/>
            <person name="Xu P."/>
            <person name="Yang C."/>
        </authorList>
    </citation>
    <scope>NUCLEOTIDE SEQUENCE [LARGE SCALE GENOMIC DNA]</scope>
    <source>
        <strain evidence="9 10">5DNS001</strain>
    </source>
</reference>
<accession>A0A3N0ETG9</accession>
<evidence type="ECO:0000256" key="1">
    <source>
        <dbReference type="ARBA" id="ARBA00022723"/>
    </source>
</evidence>
<evidence type="ECO:0000256" key="5">
    <source>
        <dbReference type="ARBA" id="ARBA00023172"/>
    </source>
</evidence>
<dbReference type="RefSeq" id="WP_123214954.1">
    <property type="nucleotide sequence ID" value="NZ_RJTM01000028.1"/>
</dbReference>
<keyword evidence="4 7" id="KW-0862">Zinc</keyword>
<dbReference type="CDD" id="cd01025">
    <property type="entry name" value="TOPRIM_recR"/>
    <property type="match status" value="1"/>
</dbReference>
<keyword evidence="6 7" id="KW-0234">DNA repair</keyword>
<keyword evidence="10" id="KW-1185">Reference proteome</keyword>
<dbReference type="Gene3D" id="3.40.1360.10">
    <property type="match status" value="1"/>
</dbReference>
<evidence type="ECO:0000256" key="6">
    <source>
        <dbReference type="ARBA" id="ARBA00023204"/>
    </source>
</evidence>
<evidence type="ECO:0000313" key="10">
    <source>
        <dbReference type="Proteomes" id="UP000267469"/>
    </source>
</evidence>
<sequence length="205" mass="22919">MEFSSKLLENAVREMSQLPGIGKRTALRLVLHLLRQPAEQTERLAFALRSLRNEVKYCRNCHNISDTDLCEICANPKRDESLVCVVEDIRDVMAIENTSQYKGLYHVLGGKISPLDGVGPNNLNISTLINKVKEGQVREVIFALSSTMEGDTTNFYIYKQIEAYGVTTSTIARGIAVGDELEYADEITLGRSILHRIPFENSLKG</sequence>
<dbReference type="GO" id="GO:0006310">
    <property type="term" value="P:DNA recombination"/>
    <property type="evidence" value="ECO:0007669"/>
    <property type="project" value="UniProtKB-UniRule"/>
</dbReference>
<keyword evidence="1 7" id="KW-0479">Metal-binding</keyword>
<dbReference type="InterPro" id="IPR015967">
    <property type="entry name" value="Rcmb_RecR_Znf"/>
</dbReference>
<organism evidence="9 10">
    <name type="scientific">Sinomicrobium pectinilyticum</name>
    <dbReference type="NCBI Taxonomy" id="1084421"/>
    <lineage>
        <taxon>Bacteria</taxon>
        <taxon>Pseudomonadati</taxon>
        <taxon>Bacteroidota</taxon>
        <taxon>Flavobacteriia</taxon>
        <taxon>Flavobacteriales</taxon>
        <taxon>Flavobacteriaceae</taxon>
        <taxon>Sinomicrobium</taxon>
    </lineage>
</organism>
<evidence type="ECO:0000313" key="9">
    <source>
        <dbReference type="EMBL" id="RNL91072.1"/>
    </source>
</evidence>
<keyword evidence="3 7" id="KW-0863">Zinc-finger</keyword>
<dbReference type="AlphaFoldDB" id="A0A3N0ETG9"/>
<dbReference type="SUPFAM" id="SSF111304">
    <property type="entry name" value="Recombination protein RecR"/>
    <property type="match status" value="1"/>
</dbReference>
<evidence type="ECO:0000256" key="7">
    <source>
        <dbReference type="HAMAP-Rule" id="MF_00017"/>
    </source>
</evidence>
<dbReference type="Gene3D" id="6.10.250.240">
    <property type="match status" value="1"/>
</dbReference>
<keyword evidence="2 7" id="KW-0227">DNA damage</keyword>
<dbReference type="Proteomes" id="UP000267469">
    <property type="component" value="Unassembled WGS sequence"/>
</dbReference>
<dbReference type="NCBIfam" id="TIGR00615">
    <property type="entry name" value="recR"/>
    <property type="match status" value="1"/>
</dbReference>
<dbReference type="HAMAP" id="MF_00017">
    <property type="entry name" value="RecR"/>
    <property type="match status" value="1"/>
</dbReference>
<dbReference type="InterPro" id="IPR034137">
    <property type="entry name" value="TOPRIM_RecR"/>
</dbReference>
<dbReference type="Pfam" id="PF02132">
    <property type="entry name" value="RecR_ZnF"/>
    <property type="match status" value="1"/>
</dbReference>
<feature type="domain" description="Toprim" evidence="8">
    <location>
        <begin position="81"/>
        <end position="176"/>
    </location>
</feature>
<dbReference type="InterPro" id="IPR000093">
    <property type="entry name" value="DNA_Rcmb_RecR"/>
</dbReference>
<comment type="similarity">
    <text evidence="7">Belongs to the RecR family.</text>
</comment>
<dbReference type="SMART" id="SM00493">
    <property type="entry name" value="TOPRIM"/>
    <property type="match status" value="1"/>
</dbReference>
<dbReference type="GO" id="GO:0006281">
    <property type="term" value="P:DNA repair"/>
    <property type="evidence" value="ECO:0007669"/>
    <property type="project" value="UniProtKB-UniRule"/>
</dbReference>
<keyword evidence="5 7" id="KW-0233">DNA recombination</keyword>
<dbReference type="Pfam" id="PF13662">
    <property type="entry name" value="Toprim_4"/>
    <property type="match status" value="1"/>
</dbReference>
<dbReference type="GO" id="GO:0008270">
    <property type="term" value="F:zinc ion binding"/>
    <property type="evidence" value="ECO:0007669"/>
    <property type="project" value="UniProtKB-KW"/>
</dbReference>
<feature type="zinc finger region" description="C4-type" evidence="7">
    <location>
        <begin position="58"/>
        <end position="73"/>
    </location>
</feature>
<proteinExistence type="inferred from homology"/>
<evidence type="ECO:0000256" key="2">
    <source>
        <dbReference type="ARBA" id="ARBA00022763"/>
    </source>
</evidence>
<dbReference type="OrthoDB" id="9802672at2"/>
<dbReference type="PANTHER" id="PTHR30446:SF0">
    <property type="entry name" value="RECOMBINATION PROTEIN RECR"/>
    <property type="match status" value="1"/>
</dbReference>
<comment type="caution">
    <text evidence="9">The sequence shown here is derived from an EMBL/GenBank/DDBJ whole genome shotgun (WGS) entry which is preliminary data.</text>
</comment>
<comment type="function">
    <text evidence="7">May play a role in DNA repair. It seems to be involved in an RecBC-independent recombinational process of DNA repair. It may act with RecF and RecO.</text>
</comment>
<dbReference type="EMBL" id="RJTM01000028">
    <property type="protein sequence ID" value="RNL91072.1"/>
    <property type="molecule type" value="Genomic_DNA"/>
</dbReference>
<dbReference type="Pfam" id="PF21176">
    <property type="entry name" value="RecR_HhH"/>
    <property type="match status" value="1"/>
</dbReference>
<name>A0A3N0ETG9_SINP1</name>
<dbReference type="GO" id="GO:0003677">
    <property type="term" value="F:DNA binding"/>
    <property type="evidence" value="ECO:0007669"/>
    <property type="project" value="UniProtKB-UniRule"/>
</dbReference>
<evidence type="ECO:0000256" key="4">
    <source>
        <dbReference type="ARBA" id="ARBA00022833"/>
    </source>
</evidence>
<dbReference type="Gene3D" id="3.30.60.80">
    <property type="match status" value="1"/>
</dbReference>
<evidence type="ECO:0000256" key="3">
    <source>
        <dbReference type="ARBA" id="ARBA00022771"/>
    </source>
</evidence>
<dbReference type="InterPro" id="IPR023627">
    <property type="entry name" value="Rcmb_RecR"/>
</dbReference>
<dbReference type="Gene3D" id="1.10.8.420">
    <property type="entry name" value="RecR Domain 1"/>
    <property type="match status" value="1"/>
</dbReference>
<evidence type="ECO:0000259" key="8">
    <source>
        <dbReference type="PROSITE" id="PS50880"/>
    </source>
</evidence>
<dbReference type="PROSITE" id="PS01300">
    <property type="entry name" value="RECR"/>
    <property type="match status" value="1"/>
</dbReference>
<dbReference type="PROSITE" id="PS50880">
    <property type="entry name" value="TOPRIM"/>
    <property type="match status" value="1"/>
</dbReference>
<dbReference type="InterPro" id="IPR006171">
    <property type="entry name" value="TOPRIM_dom"/>
</dbReference>
<dbReference type="PANTHER" id="PTHR30446">
    <property type="entry name" value="RECOMBINATION PROTEIN RECR"/>
    <property type="match status" value="1"/>
</dbReference>